<evidence type="ECO:0000256" key="8">
    <source>
        <dbReference type="ARBA" id="ARBA00052953"/>
    </source>
</evidence>
<accession>K0YI39</accession>
<evidence type="ECO:0000256" key="2">
    <source>
        <dbReference type="ARBA" id="ARBA00023002"/>
    </source>
</evidence>
<dbReference type="HOGENOM" id="CLU_010194_1_0_11"/>
<evidence type="ECO:0000313" key="11">
    <source>
        <dbReference type="EMBL" id="EJZ83207.1"/>
    </source>
</evidence>
<evidence type="ECO:0000256" key="9">
    <source>
        <dbReference type="ARBA" id="ARBA00067031"/>
    </source>
</evidence>
<dbReference type="eggNOG" id="COG1028">
    <property type="taxonomic scope" value="Bacteria"/>
</dbReference>
<evidence type="ECO:0000256" key="1">
    <source>
        <dbReference type="ARBA" id="ARBA00006484"/>
    </source>
</evidence>
<keyword evidence="12" id="KW-1185">Reference proteome</keyword>
<dbReference type="PRINTS" id="PR00080">
    <property type="entry name" value="SDRFAMILY"/>
</dbReference>
<dbReference type="EC" id="1.1.1.391" evidence="9"/>
<evidence type="ECO:0000256" key="5">
    <source>
        <dbReference type="ARBA" id="ARBA00050257"/>
    </source>
</evidence>
<evidence type="ECO:0000313" key="12">
    <source>
        <dbReference type="Proteomes" id="UP000006069"/>
    </source>
</evidence>
<evidence type="ECO:0000256" key="4">
    <source>
        <dbReference type="ARBA" id="ARBA00023221"/>
    </source>
</evidence>
<dbReference type="FunCoup" id="K0YI39">
    <property type="interactions" value="112"/>
</dbReference>
<dbReference type="SUPFAM" id="SSF51735">
    <property type="entry name" value="NAD(P)-binding Rossmann-fold domains"/>
    <property type="match status" value="1"/>
</dbReference>
<evidence type="ECO:0000256" key="7">
    <source>
        <dbReference type="ARBA" id="ARBA00052497"/>
    </source>
</evidence>
<comment type="catalytic activity">
    <reaction evidence="7">
        <text>7alpha,12alpha-dihydroxy-3-oxo-5beta-cholan-24-oate + NADH + H(+) = isocholate + NAD(+)</text>
        <dbReference type="Rhea" id="RHEA:47512"/>
        <dbReference type="ChEBI" id="CHEBI:15378"/>
        <dbReference type="ChEBI" id="CHEBI:57540"/>
        <dbReference type="ChEBI" id="CHEBI:57945"/>
        <dbReference type="ChEBI" id="CHEBI:87735"/>
        <dbReference type="ChEBI" id="CHEBI:87736"/>
    </reaction>
    <physiologicalReaction direction="left-to-right" evidence="7">
        <dbReference type="Rhea" id="RHEA:47513"/>
    </physiologicalReaction>
</comment>
<dbReference type="PANTHER" id="PTHR42879">
    <property type="entry name" value="3-OXOACYL-(ACYL-CARRIER-PROTEIN) REDUCTASE"/>
    <property type="match status" value="1"/>
</dbReference>
<dbReference type="EMBL" id="ADMD01000009">
    <property type="protein sequence ID" value="EJZ83207.1"/>
    <property type="molecule type" value="Genomic_DNA"/>
</dbReference>
<dbReference type="InterPro" id="IPR036291">
    <property type="entry name" value="NAD(P)-bd_dom_sf"/>
</dbReference>
<dbReference type="Pfam" id="PF13561">
    <property type="entry name" value="adh_short_C2"/>
    <property type="match status" value="1"/>
</dbReference>
<organism evidence="11 12">
    <name type="scientific">Slackia piriformis YIT 12062</name>
    <dbReference type="NCBI Taxonomy" id="742818"/>
    <lineage>
        <taxon>Bacteria</taxon>
        <taxon>Bacillati</taxon>
        <taxon>Actinomycetota</taxon>
        <taxon>Coriobacteriia</taxon>
        <taxon>Eggerthellales</taxon>
        <taxon>Eggerthellaceae</taxon>
        <taxon>Slackia</taxon>
    </lineage>
</organism>
<keyword evidence="2" id="KW-0560">Oxidoreductase</keyword>
<comment type="similarity">
    <text evidence="1">Belongs to the short-chain dehydrogenases/reductases (SDR) family.</text>
</comment>
<keyword evidence="4" id="KW-0753">Steroid metabolism</keyword>
<proteinExistence type="inferred from homology"/>
<dbReference type="PRINTS" id="PR00081">
    <property type="entry name" value="GDHRDH"/>
</dbReference>
<evidence type="ECO:0000256" key="6">
    <source>
        <dbReference type="ARBA" id="ARBA00050953"/>
    </source>
</evidence>
<dbReference type="PROSITE" id="PS00061">
    <property type="entry name" value="ADH_SHORT"/>
    <property type="match status" value="1"/>
</dbReference>
<evidence type="ECO:0000256" key="3">
    <source>
        <dbReference type="ARBA" id="ARBA00023098"/>
    </source>
</evidence>
<comment type="catalytic activity">
    <reaction evidence="6">
        <text>3-oxochenodeoxycholate + NADH + H(+) = isochenodeoxycholate + NAD(+)</text>
        <dbReference type="Rhea" id="RHEA:47516"/>
        <dbReference type="ChEBI" id="CHEBI:15378"/>
        <dbReference type="ChEBI" id="CHEBI:57540"/>
        <dbReference type="ChEBI" id="CHEBI:57945"/>
        <dbReference type="ChEBI" id="CHEBI:87730"/>
        <dbReference type="ChEBI" id="CHEBI:87731"/>
    </reaction>
    <physiologicalReaction direction="left-to-right" evidence="6">
        <dbReference type="Rhea" id="RHEA:47517"/>
    </physiologicalReaction>
</comment>
<dbReference type="GO" id="GO:0008202">
    <property type="term" value="P:steroid metabolic process"/>
    <property type="evidence" value="ECO:0007669"/>
    <property type="project" value="UniProtKB-KW"/>
</dbReference>
<sequence>MGKFDGKVAIITGGGKGGGIGWGLSTAFAKEGCNLAITGRNLQKLEDAKAELEEKYGVKVLPLQADGSDEEQVAAAVKKVAEEFGRIDFLINNAQNSASGLTLVEHSKEDFDKAIYSGIYAVFFYMKHCHPYLKETKGSVVNFASGAGLFGRFGQSSYAAAKEGIRGMTRVAATEWGPDGINCNVICPLVMTSQLAKWKEEYPEAYAKQIGGIPAGRFGDAESDIGRTAVFLCSEDASYISGETITMQGGSGLRP</sequence>
<keyword evidence="3" id="KW-0443">Lipid metabolism</keyword>
<reference evidence="11 12" key="1">
    <citation type="submission" date="2012-08" db="EMBL/GenBank/DDBJ databases">
        <title>The Genome Sequence of Slackia piriformis YIT 12062.</title>
        <authorList>
            <consortium name="The Broad Institute Genome Sequencing Platform"/>
            <person name="Earl A."/>
            <person name="Ward D."/>
            <person name="Feldgarden M."/>
            <person name="Gevers D."/>
            <person name="Morotomi M."/>
            <person name="Walker B."/>
            <person name="Young S.K."/>
            <person name="Zeng Q."/>
            <person name="Gargeya S."/>
            <person name="Fitzgerald M."/>
            <person name="Haas B."/>
            <person name="Abouelleil A."/>
            <person name="Alvarado L."/>
            <person name="Arachchi H.M."/>
            <person name="Berlin A.M."/>
            <person name="Chapman S.B."/>
            <person name="Goldberg J."/>
            <person name="Griggs A."/>
            <person name="Gujja S."/>
            <person name="Hansen M."/>
            <person name="Howarth C."/>
            <person name="Imamovic A."/>
            <person name="Larimer J."/>
            <person name="McCowen C."/>
            <person name="Montmayeur A."/>
            <person name="Murphy C."/>
            <person name="Neiman D."/>
            <person name="Pearson M."/>
            <person name="Priest M."/>
            <person name="Roberts A."/>
            <person name="Saif S."/>
            <person name="Shea T."/>
            <person name="Sisk P."/>
            <person name="Sykes S."/>
            <person name="Wortman J."/>
            <person name="Nusbaum C."/>
            <person name="Birren B."/>
        </authorList>
    </citation>
    <scope>NUCLEOTIDE SEQUENCE [LARGE SCALE GENOMIC DNA]</scope>
    <source>
        <strain evidence="11 12">YIT 12062</strain>
    </source>
</reference>
<dbReference type="InterPro" id="IPR050259">
    <property type="entry name" value="SDR"/>
</dbReference>
<comment type="caution">
    <text evidence="11">The sequence shown here is derived from an EMBL/GenBank/DDBJ whole genome shotgun (WGS) entry which is preliminary data.</text>
</comment>
<dbReference type="FunFam" id="3.40.50.720:FF:000084">
    <property type="entry name" value="Short-chain dehydrogenase reductase"/>
    <property type="match status" value="1"/>
</dbReference>
<dbReference type="GO" id="GO:0032787">
    <property type="term" value="P:monocarboxylic acid metabolic process"/>
    <property type="evidence" value="ECO:0007669"/>
    <property type="project" value="UniProtKB-ARBA"/>
</dbReference>
<dbReference type="Proteomes" id="UP000006069">
    <property type="component" value="Unassembled WGS sequence"/>
</dbReference>
<name>K0YI39_9ACTN</name>
<dbReference type="CDD" id="cd05233">
    <property type="entry name" value="SDR_c"/>
    <property type="match status" value="1"/>
</dbReference>
<dbReference type="RefSeq" id="WP_009139905.1">
    <property type="nucleotide sequence ID" value="NZ_JH815199.1"/>
</dbReference>
<comment type="catalytic activity">
    <reaction evidence="5">
        <text>12alpha-hydroxy-3-oxo-5beta-cholan-24-oate + NADH + H(+) = isodeoxycholate + NAD(+)</text>
        <dbReference type="Rhea" id="RHEA:47492"/>
        <dbReference type="ChEBI" id="CHEBI:15378"/>
        <dbReference type="ChEBI" id="CHEBI:57540"/>
        <dbReference type="ChEBI" id="CHEBI:57945"/>
        <dbReference type="ChEBI" id="CHEBI:87733"/>
        <dbReference type="ChEBI" id="CHEBI:87734"/>
    </reaction>
    <physiologicalReaction direction="left-to-right" evidence="5">
        <dbReference type="Rhea" id="RHEA:47493"/>
    </physiologicalReaction>
</comment>
<dbReference type="PATRIC" id="fig|742818.3.peg.1817"/>
<comment type="catalytic activity">
    <reaction evidence="8">
        <text>3-oxo-5beta-cholan-24-oate + NADH + H(+) = isolithocholate + NAD(+)</text>
        <dbReference type="Rhea" id="RHEA:47508"/>
        <dbReference type="ChEBI" id="CHEBI:11867"/>
        <dbReference type="ChEBI" id="CHEBI:15378"/>
        <dbReference type="ChEBI" id="CHEBI:57540"/>
        <dbReference type="ChEBI" id="CHEBI:57945"/>
        <dbReference type="ChEBI" id="CHEBI:87728"/>
        <dbReference type="EC" id="1.1.1.391"/>
    </reaction>
    <physiologicalReaction direction="left-to-right" evidence="8">
        <dbReference type="Rhea" id="RHEA:47509"/>
    </physiologicalReaction>
</comment>
<dbReference type="InterPro" id="IPR002347">
    <property type="entry name" value="SDR_fam"/>
</dbReference>
<dbReference type="GO" id="GO:0016491">
    <property type="term" value="F:oxidoreductase activity"/>
    <property type="evidence" value="ECO:0007669"/>
    <property type="project" value="UniProtKB-KW"/>
</dbReference>
<dbReference type="PANTHER" id="PTHR42879:SF2">
    <property type="entry name" value="3-OXOACYL-[ACYL-CARRIER-PROTEIN] REDUCTASE FABG"/>
    <property type="match status" value="1"/>
</dbReference>
<protein>
    <recommendedName>
        <fullName evidence="9">3beta-hydroxycholanate 3-dehydrogenase (NAD(+))</fullName>
        <ecNumber evidence="9">1.1.1.391</ecNumber>
    </recommendedName>
    <alternativeName>
        <fullName evidence="10">NAD-dependent bile acid 3beta-dehydrogenase</fullName>
    </alternativeName>
</protein>
<dbReference type="OrthoDB" id="4380821at2"/>
<dbReference type="Gene3D" id="3.40.50.720">
    <property type="entry name" value="NAD(P)-binding Rossmann-like Domain"/>
    <property type="match status" value="1"/>
</dbReference>
<dbReference type="InParanoid" id="K0YI39"/>
<evidence type="ECO:0000256" key="10">
    <source>
        <dbReference type="ARBA" id="ARBA00081284"/>
    </source>
</evidence>
<gene>
    <name evidence="11" type="ORF">HMPREF9451_01725</name>
</gene>
<dbReference type="AlphaFoldDB" id="K0YI39"/>
<dbReference type="InterPro" id="IPR020904">
    <property type="entry name" value="Sc_DH/Rdtase_CS"/>
</dbReference>